<protein>
    <submittedName>
        <fullName evidence="2">Membrane protein</fullName>
    </submittedName>
</protein>
<dbReference type="STRING" id="504.KKKWG1_1268"/>
<dbReference type="eggNOG" id="COG2839">
    <property type="taxonomic scope" value="Bacteria"/>
</dbReference>
<keyword evidence="1" id="KW-0472">Membrane</keyword>
<dbReference type="GeneID" id="93262596"/>
<accession>F5S652</accession>
<comment type="caution">
    <text evidence="2">The sequence shown here is derived from an EMBL/GenBank/DDBJ whole genome shotgun (WGS) entry which is preliminary data.</text>
</comment>
<feature type="transmembrane region" description="Helical" evidence="1">
    <location>
        <begin position="20"/>
        <end position="37"/>
    </location>
</feature>
<evidence type="ECO:0000313" key="2">
    <source>
        <dbReference type="EMBL" id="EGK10531.1"/>
    </source>
</evidence>
<evidence type="ECO:0000313" key="3">
    <source>
        <dbReference type="Proteomes" id="UP000004207"/>
    </source>
</evidence>
<dbReference type="OrthoDB" id="9134540at2"/>
<keyword evidence="1" id="KW-1133">Transmembrane helix</keyword>
<feature type="transmembrane region" description="Helical" evidence="1">
    <location>
        <begin position="158"/>
        <end position="177"/>
    </location>
</feature>
<dbReference type="PANTHER" id="PTHR39165:SF1">
    <property type="entry name" value="DUF456 DOMAIN-CONTAINING PROTEIN"/>
    <property type="match status" value="1"/>
</dbReference>
<dbReference type="EMBL" id="AFHS01000020">
    <property type="protein sequence ID" value="EGK10531.1"/>
    <property type="molecule type" value="Genomic_DNA"/>
</dbReference>
<dbReference type="Proteomes" id="UP000004207">
    <property type="component" value="Unassembled WGS sequence"/>
</dbReference>
<dbReference type="PANTHER" id="PTHR39165">
    <property type="entry name" value="IG HYPOTHETICAL 17883"/>
    <property type="match status" value="1"/>
</dbReference>
<reference evidence="2 3" key="1">
    <citation type="submission" date="2011-04" db="EMBL/GenBank/DDBJ databases">
        <authorList>
            <person name="Muzny D."/>
            <person name="Qin X."/>
            <person name="Deng J."/>
            <person name="Jiang H."/>
            <person name="Liu Y."/>
            <person name="Qu J."/>
            <person name="Song X.-Z."/>
            <person name="Zhang L."/>
            <person name="Thornton R."/>
            <person name="Coyle M."/>
            <person name="Francisco L."/>
            <person name="Jackson L."/>
            <person name="Javaid M."/>
            <person name="Korchina V."/>
            <person name="Kovar C."/>
            <person name="Mata R."/>
            <person name="Mathew T."/>
            <person name="Ngo R."/>
            <person name="Nguyen L."/>
            <person name="Nguyen N."/>
            <person name="Okwuonu G."/>
            <person name="Ongeri F."/>
            <person name="Pham C."/>
            <person name="Simmons D."/>
            <person name="Wilczek-Boney K."/>
            <person name="Hale W."/>
            <person name="Jakkamsetti A."/>
            <person name="Pham P."/>
            <person name="Ruth R."/>
            <person name="San Lucas F."/>
            <person name="Warren J."/>
            <person name="Zhang J."/>
            <person name="Zhao Z."/>
            <person name="Zhou C."/>
            <person name="Zhu D."/>
            <person name="Lee S."/>
            <person name="Bess C."/>
            <person name="Blankenburg K."/>
            <person name="Forbes L."/>
            <person name="Fu Q."/>
            <person name="Gubbala S."/>
            <person name="Hirani K."/>
            <person name="Jayaseelan J.C."/>
            <person name="Lara F."/>
            <person name="Munidasa M."/>
            <person name="Palculict T."/>
            <person name="Patil S."/>
            <person name="Pu L.-L."/>
            <person name="Saada N."/>
            <person name="Tang L."/>
            <person name="Weissenberger G."/>
            <person name="Zhu Y."/>
            <person name="Hemphill L."/>
            <person name="Shang Y."/>
            <person name="Youmans B."/>
            <person name="Ayvaz T."/>
            <person name="Ross M."/>
            <person name="Santibanez J."/>
            <person name="Aqrawi P."/>
            <person name="Gross S."/>
            <person name="Joshi V."/>
            <person name="Fowler G."/>
            <person name="Nazareth L."/>
            <person name="Reid J."/>
            <person name="Worley K."/>
            <person name="Petrosino J."/>
            <person name="Highlander S."/>
            <person name="Gibbs R."/>
        </authorList>
    </citation>
    <scope>NUCLEOTIDE SEQUENCE [LARGE SCALE GENOMIC DNA]</scope>
    <source>
        <strain evidence="2 3">ATCC 23330</strain>
    </source>
</reference>
<gene>
    <name evidence="2" type="ORF">HMPREF0476_0685</name>
</gene>
<feature type="transmembrane region" description="Helical" evidence="1">
    <location>
        <begin position="66"/>
        <end position="87"/>
    </location>
</feature>
<feature type="transmembrane region" description="Helical" evidence="1">
    <location>
        <begin position="99"/>
        <end position="124"/>
    </location>
</feature>
<sequence length="178" mass="18435">MLVHQKQPAHLKGQAMTPIWIILAIALLLAGAAGTIYPVLPSLPFMLAGAWLLAFAQQYEVISSTVLWLIAVLCALGMAMDFVAGVLGAKYTGASQTALWGAFIGGLSGLVLGIVGIIIGPLLGAAIGEFVARRDILLAGKVGIGTFVGFIIGTVAKIGAALTVLLICLANYVIYWTT</sequence>
<dbReference type="Pfam" id="PF04306">
    <property type="entry name" value="DUF456"/>
    <property type="match status" value="1"/>
</dbReference>
<evidence type="ECO:0000256" key="1">
    <source>
        <dbReference type="SAM" id="Phobius"/>
    </source>
</evidence>
<dbReference type="RefSeq" id="WP_003786081.1">
    <property type="nucleotide sequence ID" value="NZ_FOJK01000058.1"/>
</dbReference>
<dbReference type="InterPro" id="IPR007403">
    <property type="entry name" value="DUF456"/>
</dbReference>
<dbReference type="AlphaFoldDB" id="F5S652"/>
<organism evidence="2 3">
    <name type="scientific">Kingella kingae ATCC 23330</name>
    <dbReference type="NCBI Taxonomy" id="887327"/>
    <lineage>
        <taxon>Bacteria</taxon>
        <taxon>Pseudomonadati</taxon>
        <taxon>Pseudomonadota</taxon>
        <taxon>Betaproteobacteria</taxon>
        <taxon>Neisseriales</taxon>
        <taxon>Neisseriaceae</taxon>
        <taxon>Kingella</taxon>
    </lineage>
</organism>
<keyword evidence="3" id="KW-1185">Reference proteome</keyword>
<keyword evidence="1" id="KW-0812">Transmembrane</keyword>
<proteinExistence type="predicted"/>
<name>F5S652_KINKI</name>
<dbReference type="HOGENOM" id="CLU_109297_0_0_4"/>